<proteinExistence type="inferred from homology"/>
<protein>
    <recommendedName>
        <fullName evidence="2">adenylate kinase</fullName>
        <ecNumber evidence="2">2.7.4.3</ecNumber>
    </recommendedName>
    <alternativeName>
        <fullName evidence="6">ATP:AMP phosphotransferase</fullName>
    </alternativeName>
</protein>
<evidence type="ECO:0000256" key="2">
    <source>
        <dbReference type="ARBA" id="ARBA00012955"/>
    </source>
</evidence>
<dbReference type="AlphaFoldDB" id="A0AAW1W5N5"/>
<comment type="similarity">
    <text evidence="1 7">Belongs to the adenylate kinase family.</text>
</comment>
<name>A0AAW1W5N5_RUBAR</name>
<evidence type="ECO:0000256" key="6">
    <source>
        <dbReference type="ARBA" id="ARBA00031517"/>
    </source>
</evidence>
<dbReference type="EMBL" id="JBEDUW010000007">
    <property type="protein sequence ID" value="KAK9914080.1"/>
    <property type="molecule type" value="Genomic_DNA"/>
</dbReference>
<dbReference type="Pfam" id="PF00406">
    <property type="entry name" value="ADK"/>
    <property type="match status" value="1"/>
</dbReference>
<sequence length="192" mass="20979">MWRRVALLSSLISHSKPSMHNQGPCTFKIWESFTSQSEVVTPSKAAPFITFVLGGPGSGKGTQCAKIVEAFGFTHVSAGDLLRREIASNSAYGSVILSTIREGKIVPSQVTVQLILKEMESSDNCKFLIDGFPRSEENRKAFEQVPEGNRSILSDVLNTEVLNIDSLNTDNLNSHGFINLNGEVGLNHFIPN</sequence>
<dbReference type="PROSITE" id="PS00113">
    <property type="entry name" value="ADENYLATE_KINASE"/>
    <property type="match status" value="1"/>
</dbReference>
<dbReference type="PRINTS" id="PR00094">
    <property type="entry name" value="ADENYLTKNASE"/>
</dbReference>
<keyword evidence="4" id="KW-0547">Nucleotide-binding</keyword>
<dbReference type="GO" id="GO:0005524">
    <property type="term" value="F:ATP binding"/>
    <property type="evidence" value="ECO:0007669"/>
    <property type="project" value="InterPro"/>
</dbReference>
<keyword evidence="3 7" id="KW-0808">Transferase</keyword>
<evidence type="ECO:0000256" key="1">
    <source>
        <dbReference type="ARBA" id="ARBA00007220"/>
    </source>
</evidence>
<dbReference type="InterPro" id="IPR027417">
    <property type="entry name" value="P-loop_NTPase"/>
</dbReference>
<dbReference type="SUPFAM" id="SSF52540">
    <property type="entry name" value="P-loop containing nucleoside triphosphate hydrolases"/>
    <property type="match status" value="1"/>
</dbReference>
<evidence type="ECO:0000256" key="7">
    <source>
        <dbReference type="RuleBase" id="RU003330"/>
    </source>
</evidence>
<dbReference type="InterPro" id="IPR033690">
    <property type="entry name" value="Adenylat_kinase_CS"/>
</dbReference>
<reference evidence="8 9" key="1">
    <citation type="journal article" date="2023" name="G3 (Bethesda)">
        <title>A chromosome-length genome assembly and annotation of blackberry (Rubus argutus, cv. 'Hillquist').</title>
        <authorList>
            <person name="Bruna T."/>
            <person name="Aryal R."/>
            <person name="Dudchenko O."/>
            <person name="Sargent D.J."/>
            <person name="Mead D."/>
            <person name="Buti M."/>
            <person name="Cavallini A."/>
            <person name="Hytonen T."/>
            <person name="Andres J."/>
            <person name="Pham M."/>
            <person name="Weisz D."/>
            <person name="Mascagni F."/>
            <person name="Usai G."/>
            <person name="Natali L."/>
            <person name="Bassil N."/>
            <person name="Fernandez G.E."/>
            <person name="Lomsadze A."/>
            <person name="Armour M."/>
            <person name="Olukolu B."/>
            <person name="Poorten T."/>
            <person name="Britton C."/>
            <person name="Davik J."/>
            <person name="Ashrafi H."/>
            <person name="Aiden E.L."/>
            <person name="Borodovsky M."/>
            <person name="Worthington M."/>
        </authorList>
    </citation>
    <scope>NUCLEOTIDE SEQUENCE [LARGE SCALE GENOMIC DNA]</scope>
    <source>
        <strain evidence="8">PI 553951</strain>
    </source>
</reference>
<dbReference type="Gene3D" id="3.40.50.300">
    <property type="entry name" value="P-loop containing nucleotide triphosphate hydrolases"/>
    <property type="match status" value="1"/>
</dbReference>
<evidence type="ECO:0000313" key="9">
    <source>
        <dbReference type="Proteomes" id="UP001457282"/>
    </source>
</evidence>
<evidence type="ECO:0000256" key="4">
    <source>
        <dbReference type="ARBA" id="ARBA00022741"/>
    </source>
</evidence>
<organism evidence="8 9">
    <name type="scientific">Rubus argutus</name>
    <name type="common">Southern blackberry</name>
    <dbReference type="NCBI Taxonomy" id="59490"/>
    <lineage>
        <taxon>Eukaryota</taxon>
        <taxon>Viridiplantae</taxon>
        <taxon>Streptophyta</taxon>
        <taxon>Embryophyta</taxon>
        <taxon>Tracheophyta</taxon>
        <taxon>Spermatophyta</taxon>
        <taxon>Magnoliopsida</taxon>
        <taxon>eudicotyledons</taxon>
        <taxon>Gunneridae</taxon>
        <taxon>Pentapetalae</taxon>
        <taxon>rosids</taxon>
        <taxon>fabids</taxon>
        <taxon>Rosales</taxon>
        <taxon>Rosaceae</taxon>
        <taxon>Rosoideae</taxon>
        <taxon>Rosoideae incertae sedis</taxon>
        <taxon>Rubus</taxon>
    </lineage>
</organism>
<evidence type="ECO:0000313" key="8">
    <source>
        <dbReference type="EMBL" id="KAK9914080.1"/>
    </source>
</evidence>
<accession>A0AAW1W5N5</accession>
<evidence type="ECO:0000256" key="5">
    <source>
        <dbReference type="ARBA" id="ARBA00022777"/>
    </source>
</evidence>
<gene>
    <name evidence="8" type="ORF">M0R45_037878</name>
</gene>
<dbReference type="PANTHER" id="PTHR23359">
    <property type="entry name" value="NUCLEOTIDE KINASE"/>
    <property type="match status" value="1"/>
</dbReference>
<dbReference type="InterPro" id="IPR000850">
    <property type="entry name" value="Adenylat/UMP-CMP_kin"/>
</dbReference>
<dbReference type="CDD" id="cd01428">
    <property type="entry name" value="ADK"/>
    <property type="match status" value="1"/>
</dbReference>
<keyword evidence="9" id="KW-1185">Reference proteome</keyword>
<comment type="caution">
    <text evidence="8">The sequence shown here is derived from an EMBL/GenBank/DDBJ whole genome shotgun (WGS) entry which is preliminary data.</text>
</comment>
<dbReference type="Proteomes" id="UP001457282">
    <property type="component" value="Unassembled WGS sequence"/>
</dbReference>
<evidence type="ECO:0000256" key="3">
    <source>
        <dbReference type="ARBA" id="ARBA00022679"/>
    </source>
</evidence>
<dbReference type="GO" id="GO:0004017">
    <property type="term" value="F:AMP kinase activity"/>
    <property type="evidence" value="ECO:0007669"/>
    <property type="project" value="UniProtKB-EC"/>
</dbReference>
<keyword evidence="5 7" id="KW-0418">Kinase</keyword>
<dbReference type="EC" id="2.7.4.3" evidence="2"/>